<dbReference type="EMBL" id="BIFH01000016">
    <property type="protein sequence ID" value="GCD94571.1"/>
    <property type="molecule type" value="Genomic_DNA"/>
</dbReference>
<evidence type="ECO:0000256" key="4">
    <source>
        <dbReference type="ARBA" id="ARBA00022989"/>
    </source>
</evidence>
<evidence type="ECO:0000313" key="11">
    <source>
        <dbReference type="EMBL" id="GCD94571.1"/>
    </source>
</evidence>
<dbReference type="Pfam" id="PF12805">
    <property type="entry name" value="FUSC-like"/>
    <property type="match status" value="1"/>
</dbReference>
<evidence type="ECO:0000256" key="2">
    <source>
        <dbReference type="ARBA" id="ARBA00022475"/>
    </source>
</evidence>
<dbReference type="AlphaFoldDB" id="A0A401YIZ7"/>
<keyword evidence="3 8" id="KW-0812">Transmembrane</keyword>
<feature type="transmembrane region" description="Helical" evidence="8">
    <location>
        <begin position="138"/>
        <end position="157"/>
    </location>
</feature>
<proteinExistence type="inferred from homology"/>
<evidence type="ECO:0000256" key="8">
    <source>
        <dbReference type="SAM" id="Phobius"/>
    </source>
</evidence>
<keyword evidence="5 8" id="KW-0472">Membrane</keyword>
<evidence type="ECO:0000256" key="7">
    <source>
        <dbReference type="SAM" id="MobiDB-lite"/>
    </source>
</evidence>
<feature type="domain" description="Integral membrane bound transporter" evidence="10">
    <location>
        <begin position="373"/>
        <end position="494"/>
    </location>
</feature>
<organism evidence="11 12">
    <name type="scientific">Embleya hyalina</name>
    <dbReference type="NCBI Taxonomy" id="516124"/>
    <lineage>
        <taxon>Bacteria</taxon>
        <taxon>Bacillati</taxon>
        <taxon>Actinomycetota</taxon>
        <taxon>Actinomycetes</taxon>
        <taxon>Kitasatosporales</taxon>
        <taxon>Streptomycetaceae</taxon>
        <taxon>Embleya</taxon>
    </lineage>
</organism>
<feature type="transmembrane region" description="Helical" evidence="8">
    <location>
        <begin position="163"/>
        <end position="185"/>
    </location>
</feature>
<dbReference type="InterPro" id="IPR049453">
    <property type="entry name" value="Memb_transporter_dom"/>
</dbReference>
<feature type="domain" description="Integral membrane protein YccS N-terminal" evidence="9">
    <location>
        <begin position="112"/>
        <end position="210"/>
    </location>
</feature>
<gene>
    <name evidence="11" type="ORF">EHYA_02240</name>
</gene>
<dbReference type="PANTHER" id="PTHR30509">
    <property type="entry name" value="P-HYDROXYBENZOIC ACID EFFLUX PUMP SUBUNIT-RELATED"/>
    <property type="match status" value="1"/>
</dbReference>
<dbReference type="PANTHER" id="PTHR30509:SF9">
    <property type="entry name" value="MULTIDRUG RESISTANCE PROTEIN MDTO"/>
    <property type="match status" value="1"/>
</dbReference>
<sequence length="695" mass="71604">MTMTERADPSDDGRSDGAARPGRLAPPEWLALTLRATPGPMPKAAAVRAAIGIGAPLAVGVLVDDTASGALVAIGALGAVFGDTADAYRLRVLNIAVPQLVGAIGLALGSAQFGHGWSAVAMLTVLALVAGMISTIGAVASASGLNLLLMAVIGAGLPMPSPWWRAPVLTLAGAGLVLLMALLAWPARSRIPERDAVADVYDATANLLAAAGTEEWEPARAEVTLTLNHAYDLLLGRRAVAPGRSRGMSRLVALLNAVGPLVEAGTATHAEERSAAEVDVATVREIAAAVRGGTVPVGSADRSGVCAPADRAVAAAIAHARETLSGAYRVPDRVGRPGALPERLAAGARGLLVSAESWRYGLRLTLCIGVAQALVSVVDVPRSYWVPLTVTFVLKPDFGSVFSRALLRALGTAAGLVVAGVILEFVPRGGWEVPVVLVLAAALPILSRRGYGYQTAVITPLILILSDLLGHQGVGLLAPRLVDSLIGCAIVLVVGYALWPESWHTRVGARLATAIEDTARYIECAFDENADQAARARTRRRIYRDLSDVRTEFQRALGEPPPAGARAAAWWPLIVAVERVIDTGTAAAVHTAHGAPPPSPAAAAHIAAELRALAASMRSEEAGVGPGTSPVGSAPSAEVGEPRDVFSDVRREVRSVRSTLDGPSESPEPPNTGNPRKSAGSPGPEAGVDKASTEG</sequence>
<feature type="region of interest" description="Disordered" evidence="7">
    <location>
        <begin position="1"/>
        <end position="24"/>
    </location>
</feature>
<name>A0A401YIZ7_9ACTN</name>
<comment type="similarity">
    <text evidence="6">Belongs to the YccS/YhfK family.</text>
</comment>
<keyword evidence="2" id="KW-1003">Cell membrane</keyword>
<keyword evidence="12" id="KW-1185">Reference proteome</keyword>
<evidence type="ECO:0000313" key="12">
    <source>
        <dbReference type="Proteomes" id="UP000286931"/>
    </source>
</evidence>
<evidence type="ECO:0000259" key="9">
    <source>
        <dbReference type="Pfam" id="PF12805"/>
    </source>
</evidence>
<accession>A0A401YIZ7</accession>
<dbReference type="OrthoDB" id="3816110at2"/>
<dbReference type="InterPro" id="IPR032692">
    <property type="entry name" value="YccS_N"/>
</dbReference>
<evidence type="ECO:0000256" key="6">
    <source>
        <dbReference type="ARBA" id="ARBA00043993"/>
    </source>
</evidence>
<feature type="transmembrane region" description="Helical" evidence="8">
    <location>
        <begin position="92"/>
        <end position="109"/>
    </location>
</feature>
<evidence type="ECO:0000256" key="5">
    <source>
        <dbReference type="ARBA" id="ARBA00023136"/>
    </source>
</evidence>
<feature type="compositionally biased region" description="Basic and acidic residues" evidence="7">
    <location>
        <begin position="640"/>
        <end position="655"/>
    </location>
</feature>
<feature type="compositionally biased region" description="Basic and acidic residues" evidence="7">
    <location>
        <begin position="1"/>
        <end position="17"/>
    </location>
</feature>
<dbReference type="Proteomes" id="UP000286931">
    <property type="component" value="Unassembled WGS sequence"/>
</dbReference>
<comment type="subcellular location">
    <subcellularLocation>
        <location evidence="1">Cell membrane</location>
        <topology evidence="1">Multi-pass membrane protein</topology>
    </subcellularLocation>
</comment>
<dbReference type="Pfam" id="PF13515">
    <property type="entry name" value="FUSC_2"/>
    <property type="match status" value="1"/>
</dbReference>
<comment type="caution">
    <text evidence="11">The sequence shown here is derived from an EMBL/GenBank/DDBJ whole genome shotgun (WGS) entry which is preliminary data.</text>
</comment>
<evidence type="ECO:0000259" key="10">
    <source>
        <dbReference type="Pfam" id="PF13515"/>
    </source>
</evidence>
<keyword evidence="4 8" id="KW-1133">Transmembrane helix</keyword>
<feature type="region of interest" description="Disordered" evidence="7">
    <location>
        <begin position="618"/>
        <end position="695"/>
    </location>
</feature>
<protein>
    <submittedName>
        <fullName evidence="11">Membrane protein</fullName>
    </submittedName>
</protein>
<evidence type="ECO:0000256" key="3">
    <source>
        <dbReference type="ARBA" id="ARBA00022692"/>
    </source>
</evidence>
<dbReference type="RefSeq" id="WP_126636762.1">
    <property type="nucleotide sequence ID" value="NZ_BIFH01000016.1"/>
</dbReference>
<reference evidence="11 12" key="1">
    <citation type="submission" date="2018-12" db="EMBL/GenBank/DDBJ databases">
        <title>Draft genome sequence of Embleya hyalina NBRC 13850T.</title>
        <authorList>
            <person name="Komaki H."/>
            <person name="Hosoyama A."/>
            <person name="Kimura A."/>
            <person name="Ichikawa N."/>
            <person name="Tamura T."/>
        </authorList>
    </citation>
    <scope>NUCLEOTIDE SEQUENCE [LARGE SCALE GENOMIC DNA]</scope>
    <source>
        <strain evidence="11 12">NBRC 13850</strain>
    </source>
</reference>
<evidence type="ECO:0000256" key="1">
    <source>
        <dbReference type="ARBA" id="ARBA00004651"/>
    </source>
</evidence>
<dbReference type="GO" id="GO:0005886">
    <property type="term" value="C:plasma membrane"/>
    <property type="evidence" value="ECO:0007669"/>
    <property type="project" value="UniProtKB-SubCell"/>
</dbReference>